<dbReference type="EC" id="6.3.2.12" evidence="7"/>
<keyword evidence="14" id="KW-0460">Magnesium</keyword>
<comment type="caution">
    <text evidence="26">The sequence shown here is derived from an EMBL/GenBank/DDBJ whole genome shotgun (WGS) entry which is preliminary data.</text>
</comment>
<comment type="catalytic activity">
    <reaction evidence="20">
        <text>10-formyltetrahydrofolyl-(gamma-L-Glu)(n) + L-glutamate + ATP = 10-formyltetrahydrofolyl-(gamma-L-Glu)(n+1) + ADP + phosphate + H(+)</text>
        <dbReference type="Rhea" id="RHEA:51904"/>
        <dbReference type="Rhea" id="RHEA-COMP:13088"/>
        <dbReference type="Rhea" id="RHEA-COMP:14300"/>
        <dbReference type="ChEBI" id="CHEBI:15378"/>
        <dbReference type="ChEBI" id="CHEBI:29985"/>
        <dbReference type="ChEBI" id="CHEBI:30616"/>
        <dbReference type="ChEBI" id="CHEBI:43474"/>
        <dbReference type="ChEBI" id="CHEBI:134413"/>
        <dbReference type="ChEBI" id="CHEBI:456216"/>
        <dbReference type="EC" id="6.3.2.17"/>
    </reaction>
</comment>
<evidence type="ECO:0000256" key="2">
    <source>
        <dbReference type="ARBA" id="ARBA00002714"/>
    </source>
</evidence>
<comment type="pathway">
    <text evidence="4">Cofactor biosynthesis; tetrahydrofolylpolyglutamate biosynthesis.</text>
</comment>
<accession>A0A2S5TCW0</accession>
<dbReference type="UniPathway" id="UPA00077">
    <property type="reaction ID" value="UER00157"/>
</dbReference>
<evidence type="ECO:0000256" key="10">
    <source>
        <dbReference type="ARBA" id="ARBA00022598"/>
    </source>
</evidence>
<evidence type="ECO:0000259" key="24">
    <source>
        <dbReference type="Pfam" id="PF02875"/>
    </source>
</evidence>
<evidence type="ECO:0000313" key="26">
    <source>
        <dbReference type="EMBL" id="PPE72805.1"/>
    </source>
</evidence>
<keyword evidence="27" id="KW-1185">Reference proteome</keyword>
<evidence type="ECO:0000256" key="5">
    <source>
        <dbReference type="ARBA" id="ARBA00008276"/>
    </source>
</evidence>
<comment type="function">
    <text evidence="2">Functions in two distinct reactions of the de novo folate biosynthetic pathway. Catalyzes the addition of a glutamate residue to dihydropteroate (7,8-dihydropteroate or H2Pte) to form dihydrofolate (7,8-dihydrofolate monoglutamate or H2Pte-Glu). Also catalyzes successive additions of L-glutamate to tetrahydrofolate or 10-formyltetrahydrofolate or 5,10-methylenetetrahydrofolate, leading to folylpolyglutamate derivatives.</text>
</comment>
<dbReference type="GO" id="GO:0046654">
    <property type="term" value="P:tetrahydrofolate biosynthetic process"/>
    <property type="evidence" value="ECO:0007669"/>
    <property type="project" value="UniProtKB-UniPathway"/>
</dbReference>
<dbReference type="GO" id="GO:0046656">
    <property type="term" value="P:folic acid biosynthetic process"/>
    <property type="evidence" value="ECO:0007669"/>
    <property type="project" value="UniProtKB-KW"/>
</dbReference>
<dbReference type="InterPro" id="IPR036615">
    <property type="entry name" value="Mur_ligase_C_dom_sf"/>
</dbReference>
<evidence type="ECO:0000256" key="21">
    <source>
        <dbReference type="ARBA" id="ARBA00049035"/>
    </source>
</evidence>
<dbReference type="PIRSF" id="PIRSF001563">
    <property type="entry name" value="Folylpolyglu_synth"/>
    <property type="match status" value="1"/>
</dbReference>
<evidence type="ECO:0000256" key="13">
    <source>
        <dbReference type="ARBA" id="ARBA00022840"/>
    </source>
</evidence>
<proteinExistence type="inferred from homology"/>
<evidence type="ECO:0000256" key="20">
    <source>
        <dbReference type="ARBA" id="ARBA00047808"/>
    </source>
</evidence>
<keyword evidence="10 23" id="KW-0436">Ligase</keyword>
<evidence type="ECO:0000256" key="15">
    <source>
        <dbReference type="ARBA" id="ARBA00022909"/>
    </source>
</evidence>
<protein>
    <recommendedName>
        <fullName evidence="9">Dihydrofolate synthase/folylpolyglutamate synthase</fullName>
        <ecNumber evidence="7">6.3.2.12</ecNumber>
        <ecNumber evidence="8">6.3.2.17</ecNumber>
    </recommendedName>
    <alternativeName>
        <fullName evidence="18">Folylpoly-gamma-glutamate synthetase-dihydrofolate synthetase</fullName>
    </alternativeName>
    <alternativeName>
        <fullName evidence="16">Folylpolyglutamate synthetase</fullName>
    </alternativeName>
    <alternativeName>
        <fullName evidence="17">Tetrahydrofolylpolyglutamate synthase</fullName>
    </alternativeName>
</protein>
<evidence type="ECO:0000256" key="22">
    <source>
        <dbReference type="ARBA" id="ARBA00049161"/>
    </source>
</evidence>
<evidence type="ECO:0000256" key="1">
    <source>
        <dbReference type="ARBA" id="ARBA00001946"/>
    </source>
</evidence>
<reference evidence="26 27" key="1">
    <citation type="submission" date="2018-02" db="EMBL/GenBank/DDBJ databases">
        <title>Genome sequencing of Solimonas sp. HR-BB.</title>
        <authorList>
            <person name="Lee Y."/>
            <person name="Jeon C.O."/>
        </authorList>
    </citation>
    <scope>NUCLEOTIDE SEQUENCE [LARGE SCALE GENOMIC DNA]</scope>
    <source>
        <strain evidence="26 27">HR-BB</strain>
    </source>
</reference>
<evidence type="ECO:0000256" key="7">
    <source>
        <dbReference type="ARBA" id="ARBA00013023"/>
    </source>
</evidence>
<dbReference type="GO" id="GO:0005737">
    <property type="term" value="C:cytoplasm"/>
    <property type="evidence" value="ECO:0007669"/>
    <property type="project" value="TreeGrafter"/>
</dbReference>
<evidence type="ECO:0000256" key="23">
    <source>
        <dbReference type="PIRNR" id="PIRNR001563"/>
    </source>
</evidence>
<dbReference type="GO" id="GO:0008841">
    <property type="term" value="F:dihydrofolate synthase activity"/>
    <property type="evidence" value="ECO:0007669"/>
    <property type="project" value="UniProtKB-EC"/>
</dbReference>
<comment type="similarity">
    <text evidence="5 23">Belongs to the folylpolyglutamate synthase family.</text>
</comment>
<feature type="domain" description="Mur ligase central" evidence="25">
    <location>
        <begin position="49"/>
        <end position="189"/>
    </location>
</feature>
<comment type="pathway">
    <text evidence="3">Cofactor biosynthesis; tetrahydrofolate biosynthesis; 7,8-dihydrofolate from 2-amino-4-hydroxy-6-hydroxymethyl-7,8-dihydropteridine diphosphate and 4-aminobenzoate: step 2/2.</text>
</comment>
<evidence type="ECO:0000256" key="17">
    <source>
        <dbReference type="ARBA" id="ARBA00030592"/>
    </source>
</evidence>
<evidence type="ECO:0000256" key="11">
    <source>
        <dbReference type="ARBA" id="ARBA00022723"/>
    </source>
</evidence>
<dbReference type="InterPro" id="IPR004101">
    <property type="entry name" value="Mur_ligase_C"/>
</dbReference>
<dbReference type="PANTHER" id="PTHR11136">
    <property type="entry name" value="FOLYLPOLYGLUTAMATE SYNTHASE-RELATED"/>
    <property type="match status" value="1"/>
</dbReference>
<evidence type="ECO:0000256" key="4">
    <source>
        <dbReference type="ARBA" id="ARBA00005150"/>
    </source>
</evidence>
<keyword evidence="11" id="KW-0479">Metal-binding</keyword>
<dbReference type="NCBIfam" id="NF008101">
    <property type="entry name" value="PRK10846.1"/>
    <property type="match status" value="1"/>
</dbReference>
<evidence type="ECO:0000259" key="25">
    <source>
        <dbReference type="Pfam" id="PF08245"/>
    </source>
</evidence>
<name>A0A2S5TCW0_9GAMM</name>
<evidence type="ECO:0000256" key="14">
    <source>
        <dbReference type="ARBA" id="ARBA00022842"/>
    </source>
</evidence>
<evidence type="ECO:0000256" key="16">
    <source>
        <dbReference type="ARBA" id="ARBA00030048"/>
    </source>
</evidence>
<evidence type="ECO:0000256" key="18">
    <source>
        <dbReference type="ARBA" id="ARBA00032510"/>
    </source>
</evidence>
<dbReference type="RefSeq" id="WP_104231615.1">
    <property type="nucleotide sequence ID" value="NZ_PSNW01000010.1"/>
</dbReference>
<dbReference type="Proteomes" id="UP000238220">
    <property type="component" value="Unassembled WGS sequence"/>
</dbReference>
<dbReference type="FunFam" id="3.40.1190.10:FF:000004">
    <property type="entry name" value="Dihydrofolate synthase/folylpolyglutamate synthase"/>
    <property type="match status" value="1"/>
</dbReference>
<keyword evidence="13 23" id="KW-0067">ATP-binding</keyword>
<evidence type="ECO:0000256" key="9">
    <source>
        <dbReference type="ARBA" id="ARBA00019357"/>
    </source>
</evidence>
<evidence type="ECO:0000313" key="27">
    <source>
        <dbReference type="Proteomes" id="UP000238220"/>
    </source>
</evidence>
<evidence type="ECO:0000256" key="19">
    <source>
        <dbReference type="ARBA" id="ARBA00047493"/>
    </source>
</evidence>
<dbReference type="EMBL" id="PSNW01000010">
    <property type="protein sequence ID" value="PPE72805.1"/>
    <property type="molecule type" value="Genomic_DNA"/>
</dbReference>
<evidence type="ECO:0000256" key="12">
    <source>
        <dbReference type="ARBA" id="ARBA00022741"/>
    </source>
</evidence>
<dbReference type="Gene3D" id="3.90.190.20">
    <property type="entry name" value="Mur ligase, C-terminal domain"/>
    <property type="match status" value="1"/>
</dbReference>
<dbReference type="EC" id="6.3.2.17" evidence="8"/>
<dbReference type="GO" id="GO:0046872">
    <property type="term" value="F:metal ion binding"/>
    <property type="evidence" value="ECO:0007669"/>
    <property type="project" value="UniProtKB-KW"/>
</dbReference>
<dbReference type="SUPFAM" id="SSF53244">
    <property type="entry name" value="MurD-like peptide ligases, peptide-binding domain"/>
    <property type="match status" value="1"/>
</dbReference>
<keyword evidence="15" id="KW-0289">Folate biosynthesis</keyword>
<dbReference type="Pfam" id="PF02875">
    <property type="entry name" value="Mur_ligase_C"/>
    <property type="match status" value="1"/>
</dbReference>
<dbReference type="InterPro" id="IPR001645">
    <property type="entry name" value="Folylpolyglutamate_synth"/>
</dbReference>
<organism evidence="26 27">
    <name type="scientific">Solimonas fluminis</name>
    <dbReference type="NCBI Taxonomy" id="2086571"/>
    <lineage>
        <taxon>Bacteria</taxon>
        <taxon>Pseudomonadati</taxon>
        <taxon>Pseudomonadota</taxon>
        <taxon>Gammaproteobacteria</taxon>
        <taxon>Nevskiales</taxon>
        <taxon>Nevskiaceae</taxon>
        <taxon>Solimonas</taxon>
    </lineage>
</organism>
<dbReference type="PANTHER" id="PTHR11136:SF0">
    <property type="entry name" value="DIHYDROFOLATE SYNTHETASE-RELATED"/>
    <property type="match status" value="1"/>
</dbReference>
<dbReference type="Gene3D" id="3.40.1190.10">
    <property type="entry name" value="Mur-like, catalytic domain"/>
    <property type="match status" value="1"/>
</dbReference>
<evidence type="ECO:0000256" key="8">
    <source>
        <dbReference type="ARBA" id="ARBA00013025"/>
    </source>
</evidence>
<dbReference type="Pfam" id="PF08245">
    <property type="entry name" value="Mur_ligase_M"/>
    <property type="match status" value="1"/>
</dbReference>
<comment type="catalytic activity">
    <reaction evidence="21">
        <text>(6R)-5,10-methylenetetrahydrofolyl-(gamma-L-Glu)(n) + L-glutamate + ATP = (6R)-5,10-methylenetetrahydrofolyl-(gamma-L-Glu)(n+1) + ADP + phosphate + H(+)</text>
        <dbReference type="Rhea" id="RHEA:51912"/>
        <dbReference type="Rhea" id="RHEA-COMP:13257"/>
        <dbReference type="Rhea" id="RHEA-COMP:13258"/>
        <dbReference type="ChEBI" id="CHEBI:15378"/>
        <dbReference type="ChEBI" id="CHEBI:29985"/>
        <dbReference type="ChEBI" id="CHEBI:30616"/>
        <dbReference type="ChEBI" id="CHEBI:43474"/>
        <dbReference type="ChEBI" id="CHEBI:136572"/>
        <dbReference type="ChEBI" id="CHEBI:456216"/>
        <dbReference type="EC" id="6.3.2.17"/>
    </reaction>
</comment>
<dbReference type="SUPFAM" id="SSF53623">
    <property type="entry name" value="MurD-like peptide ligases, catalytic domain"/>
    <property type="match status" value="1"/>
</dbReference>
<dbReference type="GO" id="GO:0005524">
    <property type="term" value="F:ATP binding"/>
    <property type="evidence" value="ECO:0007669"/>
    <property type="project" value="UniProtKB-KW"/>
</dbReference>
<comment type="catalytic activity">
    <reaction evidence="19">
        <text>(6S)-5,6,7,8-tetrahydrofolyl-(gamma-L-Glu)(n) + L-glutamate + ATP = (6S)-5,6,7,8-tetrahydrofolyl-(gamma-L-Glu)(n+1) + ADP + phosphate + H(+)</text>
        <dbReference type="Rhea" id="RHEA:10580"/>
        <dbReference type="Rhea" id="RHEA-COMP:14738"/>
        <dbReference type="Rhea" id="RHEA-COMP:14740"/>
        <dbReference type="ChEBI" id="CHEBI:15378"/>
        <dbReference type="ChEBI" id="CHEBI:29985"/>
        <dbReference type="ChEBI" id="CHEBI:30616"/>
        <dbReference type="ChEBI" id="CHEBI:43474"/>
        <dbReference type="ChEBI" id="CHEBI:141005"/>
        <dbReference type="ChEBI" id="CHEBI:456216"/>
        <dbReference type="EC" id="6.3.2.17"/>
    </reaction>
</comment>
<dbReference type="NCBIfam" id="TIGR01499">
    <property type="entry name" value="folC"/>
    <property type="match status" value="1"/>
</dbReference>
<dbReference type="OrthoDB" id="9809356at2"/>
<keyword evidence="12 23" id="KW-0547">Nucleotide-binding</keyword>
<dbReference type="InterPro" id="IPR013221">
    <property type="entry name" value="Mur_ligase_cen"/>
</dbReference>
<evidence type="ECO:0000256" key="6">
    <source>
        <dbReference type="ARBA" id="ARBA00011245"/>
    </source>
</evidence>
<dbReference type="GO" id="GO:0004326">
    <property type="term" value="F:tetrahydrofolylpolyglutamate synthase activity"/>
    <property type="evidence" value="ECO:0007669"/>
    <property type="project" value="UniProtKB-EC"/>
</dbReference>
<comment type="catalytic activity">
    <reaction evidence="22">
        <text>7,8-dihydropteroate + L-glutamate + ATP = 7,8-dihydrofolate + ADP + phosphate + H(+)</text>
        <dbReference type="Rhea" id="RHEA:23584"/>
        <dbReference type="ChEBI" id="CHEBI:15378"/>
        <dbReference type="ChEBI" id="CHEBI:17839"/>
        <dbReference type="ChEBI" id="CHEBI:29985"/>
        <dbReference type="ChEBI" id="CHEBI:30616"/>
        <dbReference type="ChEBI" id="CHEBI:43474"/>
        <dbReference type="ChEBI" id="CHEBI:57451"/>
        <dbReference type="ChEBI" id="CHEBI:456216"/>
        <dbReference type="EC" id="6.3.2.12"/>
    </reaction>
</comment>
<feature type="domain" description="Mur ligase C-terminal" evidence="24">
    <location>
        <begin position="290"/>
        <end position="406"/>
    </location>
</feature>
<comment type="subunit">
    <text evidence="6">Monomer.</text>
</comment>
<sequence length="418" mass="44837">MPTAAWTLADWLAWQEQLHPKSIELGLERVRSVALRLGLLPARAVTLTIAGTNGKGSSSTLAAAICREAGYRTGLYTSPHLQRYNERVMIDGVPASDAQLCRAFAAIEQARAATPLTYFEFGTLAALWLFREADVQVQVLEVGLGGRLDAVNIVDPDAALITNIGLDHTDWLGADRESIGREKAGILRPGRPAVLVERHPPESVLQIAQDLGVPLLRLGRDYDFAPRDGAWRWRGPAGALDDLPPPALPGAMQLQNASGVLALLETLRERLPVAPAAVAAALRALRLPGRLQRLGACLLDVGHNAEAAEVLAEHLQSLRPRGRVLLVLGMLADKPVEAFARLLQPQVSRAFLGGLPGPRGLDAHALQARLRSLGMDTEACRDIPEALRRALAQAAPEDLVVVTGSFITVAAALDVLHE</sequence>
<dbReference type="InterPro" id="IPR036565">
    <property type="entry name" value="Mur-like_cat_sf"/>
</dbReference>
<dbReference type="AlphaFoldDB" id="A0A2S5TCW0"/>
<comment type="cofactor">
    <cofactor evidence="1">
        <name>Mg(2+)</name>
        <dbReference type="ChEBI" id="CHEBI:18420"/>
    </cofactor>
</comment>
<evidence type="ECO:0000256" key="3">
    <source>
        <dbReference type="ARBA" id="ARBA00004799"/>
    </source>
</evidence>
<gene>
    <name evidence="26" type="ORF">C3942_16485</name>
</gene>